<accession>A0A553WAT0</accession>
<evidence type="ECO:0000313" key="3">
    <source>
        <dbReference type="Proteomes" id="UP000320160"/>
    </source>
</evidence>
<keyword evidence="1" id="KW-0732">Signal</keyword>
<name>A0A553WAT0_9SPHN</name>
<dbReference type="Proteomes" id="UP000320160">
    <property type="component" value="Unassembled WGS sequence"/>
</dbReference>
<evidence type="ECO:0000313" key="2">
    <source>
        <dbReference type="EMBL" id="TSB01786.1"/>
    </source>
</evidence>
<evidence type="ECO:0008006" key="4">
    <source>
        <dbReference type="Google" id="ProtNLM"/>
    </source>
</evidence>
<feature type="signal peptide" evidence="1">
    <location>
        <begin position="1"/>
        <end position="23"/>
    </location>
</feature>
<dbReference type="RefSeq" id="WP_143777006.1">
    <property type="nucleotide sequence ID" value="NZ_VKKU01000002.1"/>
</dbReference>
<organism evidence="2 3">
    <name type="scientific">Sphingorhabdus contaminans</name>
    <dbReference type="NCBI Taxonomy" id="1343899"/>
    <lineage>
        <taxon>Bacteria</taxon>
        <taxon>Pseudomonadati</taxon>
        <taxon>Pseudomonadota</taxon>
        <taxon>Alphaproteobacteria</taxon>
        <taxon>Sphingomonadales</taxon>
        <taxon>Sphingomonadaceae</taxon>
        <taxon>Sphingorhabdus</taxon>
    </lineage>
</organism>
<keyword evidence="3" id="KW-1185">Reference proteome</keyword>
<dbReference type="AlphaFoldDB" id="A0A553WAT0"/>
<proteinExistence type="predicted"/>
<dbReference type="EMBL" id="VKKU01000002">
    <property type="protein sequence ID" value="TSB01786.1"/>
    <property type="molecule type" value="Genomic_DNA"/>
</dbReference>
<evidence type="ECO:0000256" key="1">
    <source>
        <dbReference type="SAM" id="SignalP"/>
    </source>
</evidence>
<comment type="caution">
    <text evidence="2">The sequence shown here is derived from an EMBL/GenBank/DDBJ whole genome shotgun (WGS) entry which is preliminary data.</text>
</comment>
<reference evidence="2 3" key="1">
    <citation type="submission" date="2019-07" db="EMBL/GenBank/DDBJ databases">
        <authorList>
            <person name="Park M."/>
        </authorList>
    </citation>
    <scope>NUCLEOTIDE SEQUENCE [LARGE SCALE GENOMIC DNA]</scope>
    <source>
        <strain evidence="2 3">KCTC32445</strain>
    </source>
</reference>
<feature type="chain" id="PRO_5022148753" description="Erythromycin esterase family protein" evidence="1">
    <location>
        <begin position="24"/>
        <end position="417"/>
    </location>
</feature>
<protein>
    <recommendedName>
        <fullName evidence="4">Erythromycin esterase family protein</fullName>
    </recommendedName>
</protein>
<dbReference type="OrthoDB" id="128385at2"/>
<gene>
    <name evidence="2" type="ORF">FOM92_11480</name>
</gene>
<sequence length="417" mass="43864">MLKKALVAMGALLITALPLSASAPDSAIPPVEILPLTFAQSGLSGPGGERIRNDLDDAQFVALGEDHGFADAPILAQALAADMERHGGSVYHAAEIGPFSAEWLGNHFSGITTSNGLKKVGAALKGKGLAMPFTSNVEDAALAAGFIEANGTSRLWGIDQEFMGAPMILLEGLSRRTKDEAVRNRMLGISEADRIALGKLAFDDAWLAKANADDFGALSKAFAGDKAALSLVEALAASAKIYQLNNSGSYAVSNELRSALMQHYFLENYKKSGRAPKVLLKMGANHLGRGTTPVGIYDLGSLLPGLAAANGKKSLHIAFIPVAGSVRSIAPSETRVTAVKPYEDEGMGALLAAAGISVDALPATGHVVIPLTAIRLRLSGKQKRDLPELARFVLNGFDYLVTTRDAKPATHFEDWQP</sequence>